<evidence type="ECO:0000256" key="1">
    <source>
        <dbReference type="SAM" id="SignalP"/>
    </source>
</evidence>
<dbReference type="AlphaFoldDB" id="A0A518HLX6"/>
<protein>
    <submittedName>
        <fullName evidence="2">Uncharacterized protein</fullName>
    </submittedName>
</protein>
<reference evidence="2 3" key="1">
    <citation type="submission" date="2019-03" db="EMBL/GenBank/DDBJ databases">
        <title>Deep-cultivation of Planctomycetes and their phenomic and genomic characterization uncovers novel biology.</title>
        <authorList>
            <person name="Wiegand S."/>
            <person name="Jogler M."/>
            <person name="Boedeker C."/>
            <person name="Pinto D."/>
            <person name="Vollmers J."/>
            <person name="Rivas-Marin E."/>
            <person name="Kohn T."/>
            <person name="Peeters S.H."/>
            <person name="Heuer A."/>
            <person name="Rast P."/>
            <person name="Oberbeckmann S."/>
            <person name="Bunk B."/>
            <person name="Jeske O."/>
            <person name="Meyerdierks A."/>
            <person name="Storesund J.E."/>
            <person name="Kallscheuer N."/>
            <person name="Luecker S."/>
            <person name="Lage O.M."/>
            <person name="Pohl T."/>
            <person name="Merkel B.J."/>
            <person name="Hornburger P."/>
            <person name="Mueller R.-W."/>
            <person name="Bruemmer F."/>
            <person name="Labrenz M."/>
            <person name="Spormann A.M."/>
            <person name="Op den Camp H."/>
            <person name="Overmann J."/>
            <person name="Amann R."/>
            <person name="Jetten M.S.M."/>
            <person name="Mascher T."/>
            <person name="Medema M.H."/>
            <person name="Devos D.P."/>
            <person name="Kaster A.-K."/>
            <person name="Ovreas L."/>
            <person name="Rohde M."/>
            <person name="Galperin M.Y."/>
            <person name="Jogler C."/>
        </authorList>
    </citation>
    <scope>NUCLEOTIDE SEQUENCE [LARGE SCALE GENOMIC DNA]</scope>
    <source>
        <strain evidence="2 3">Enr13</strain>
    </source>
</reference>
<proteinExistence type="predicted"/>
<evidence type="ECO:0000313" key="3">
    <source>
        <dbReference type="Proteomes" id="UP000319004"/>
    </source>
</evidence>
<keyword evidence="1" id="KW-0732">Signal</keyword>
<dbReference type="Proteomes" id="UP000319004">
    <property type="component" value="Chromosome"/>
</dbReference>
<dbReference type="EMBL" id="CP037423">
    <property type="protein sequence ID" value="QDV41789.1"/>
    <property type="molecule type" value="Genomic_DNA"/>
</dbReference>
<keyword evidence="3" id="KW-1185">Reference proteome</keyword>
<feature type="chain" id="PRO_5021892163" evidence="1">
    <location>
        <begin position="21"/>
        <end position="62"/>
    </location>
</feature>
<dbReference type="PROSITE" id="PS51257">
    <property type="entry name" value="PROKAR_LIPOPROTEIN"/>
    <property type="match status" value="1"/>
</dbReference>
<dbReference type="OrthoDB" id="291603at2"/>
<sequence precursor="true">MKSLQFDVHLFLLGAIIALAACASGCEQQETKETIVDVDTPNGGIEIHRDENGGDVTVKVGE</sequence>
<organism evidence="2 3">
    <name type="scientific">Stieleria neptunia</name>
    <dbReference type="NCBI Taxonomy" id="2527979"/>
    <lineage>
        <taxon>Bacteria</taxon>
        <taxon>Pseudomonadati</taxon>
        <taxon>Planctomycetota</taxon>
        <taxon>Planctomycetia</taxon>
        <taxon>Pirellulales</taxon>
        <taxon>Pirellulaceae</taxon>
        <taxon>Stieleria</taxon>
    </lineage>
</organism>
<evidence type="ECO:0000313" key="2">
    <source>
        <dbReference type="EMBL" id="QDV41789.1"/>
    </source>
</evidence>
<accession>A0A518HLX6</accession>
<dbReference type="KEGG" id="snep:Enr13x_16320"/>
<gene>
    <name evidence="2" type="ORF">Enr13x_16320</name>
</gene>
<dbReference type="RefSeq" id="WP_145385472.1">
    <property type="nucleotide sequence ID" value="NZ_CP037423.1"/>
</dbReference>
<feature type="signal peptide" evidence="1">
    <location>
        <begin position="1"/>
        <end position="20"/>
    </location>
</feature>
<name>A0A518HLX6_9BACT</name>